<name>A0A9D1LEN2_9BURK</name>
<dbReference type="InterPro" id="IPR012349">
    <property type="entry name" value="Split_barrel_FMN-bd"/>
</dbReference>
<sequence>MLSYMAEVDVNKAYRLLNVGGTTLVSACHEGVSDVMPATWACALDLAPTKATVVIDSSHFTRPLMEKSGYFALQLPTAGIVKETMRLGAVSKYDMPDKVEKSGVKLFKMPGYDLPLVEGCAAWMIFKILSEPHNQEQYDLFIGECVAAWSDSRVFSNGHWHFETAPDSLRTLHYVAGGHFYTIGDPLIVNGILPEED</sequence>
<dbReference type="AlphaFoldDB" id="A0A9D1LEN2"/>
<evidence type="ECO:0000313" key="5">
    <source>
        <dbReference type="EMBL" id="HIU36760.1"/>
    </source>
</evidence>
<comment type="similarity">
    <text evidence="3">Belongs to the flavoredoxin family.</text>
</comment>
<dbReference type="GO" id="GO:0010181">
    <property type="term" value="F:FMN binding"/>
    <property type="evidence" value="ECO:0007669"/>
    <property type="project" value="InterPro"/>
</dbReference>
<evidence type="ECO:0000256" key="3">
    <source>
        <dbReference type="ARBA" id="ARBA00038054"/>
    </source>
</evidence>
<organism evidence="5 6">
    <name type="scientific">Candidatus Aphodousia faecigallinarum</name>
    <dbReference type="NCBI Taxonomy" id="2840677"/>
    <lineage>
        <taxon>Bacteria</taxon>
        <taxon>Pseudomonadati</taxon>
        <taxon>Pseudomonadota</taxon>
        <taxon>Betaproteobacteria</taxon>
        <taxon>Burkholderiales</taxon>
        <taxon>Sutterellaceae</taxon>
        <taxon>Sutterellaceae incertae sedis</taxon>
        <taxon>Candidatus Aphodousia</taxon>
    </lineage>
</organism>
<comment type="caution">
    <text evidence="5">The sequence shown here is derived from an EMBL/GenBank/DDBJ whole genome shotgun (WGS) entry which is preliminary data.</text>
</comment>
<proteinExistence type="inferred from homology"/>
<dbReference type="Gene3D" id="2.30.110.10">
    <property type="entry name" value="Electron Transport, Fmn-binding Protein, Chain A"/>
    <property type="match status" value="1"/>
</dbReference>
<protein>
    <submittedName>
        <fullName evidence="5">Flavin reductase family protein</fullName>
    </submittedName>
</protein>
<dbReference type="Pfam" id="PF01613">
    <property type="entry name" value="Flavin_Reduct"/>
    <property type="match status" value="1"/>
</dbReference>
<dbReference type="GO" id="GO:0016646">
    <property type="term" value="F:oxidoreductase activity, acting on the CH-NH group of donors, NAD or NADP as acceptor"/>
    <property type="evidence" value="ECO:0007669"/>
    <property type="project" value="UniProtKB-ARBA"/>
</dbReference>
<dbReference type="PANTHER" id="PTHR43567:SF1">
    <property type="entry name" value="FLAVOREDOXIN"/>
    <property type="match status" value="1"/>
</dbReference>
<dbReference type="SMART" id="SM00903">
    <property type="entry name" value="Flavin_Reduct"/>
    <property type="match status" value="1"/>
</dbReference>
<dbReference type="Proteomes" id="UP000824083">
    <property type="component" value="Unassembled WGS sequence"/>
</dbReference>
<evidence type="ECO:0000256" key="2">
    <source>
        <dbReference type="ARBA" id="ARBA00022630"/>
    </source>
</evidence>
<dbReference type="SUPFAM" id="SSF50475">
    <property type="entry name" value="FMN-binding split barrel"/>
    <property type="match status" value="1"/>
</dbReference>
<evidence type="ECO:0000256" key="1">
    <source>
        <dbReference type="ARBA" id="ARBA00001917"/>
    </source>
</evidence>
<reference evidence="5" key="1">
    <citation type="submission" date="2020-10" db="EMBL/GenBank/DDBJ databases">
        <authorList>
            <person name="Gilroy R."/>
        </authorList>
    </citation>
    <scope>NUCLEOTIDE SEQUENCE</scope>
    <source>
        <strain evidence="5">7463</strain>
    </source>
</reference>
<dbReference type="EMBL" id="DVMY01000016">
    <property type="protein sequence ID" value="HIU36760.1"/>
    <property type="molecule type" value="Genomic_DNA"/>
</dbReference>
<accession>A0A9D1LEN2</accession>
<gene>
    <name evidence="5" type="ORF">IAC56_00555</name>
</gene>
<dbReference type="InterPro" id="IPR002563">
    <property type="entry name" value="Flavin_Rdtase-like_dom"/>
</dbReference>
<evidence type="ECO:0000259" key="4">
    <source>
        <dbReference type="SMART" id="SM00903"/>
    </source>
</evidence>
<dbReference type="PANTHER" id="PTHR43567">
    <property type="entry name" value="FLAVOREDOXIN-RELATED-RELATED"/>
    <property type="match status" value="1"/>
</dbReference>
<comment type="cofactor">
    <cofactor evidence="1">
        <name>FMN</name>
        <dbReference type="ChEBI" id="CHEBI:58210"/>
    </cofactor>
</comment>
<keyword evidence="2" id="KW-0285">Flavoprotein</keyword>
<reference evidence="5" key="2">
    <citation type="journal article" date="2021" name="PeerJ">
        <title>Extensive microbial diversity within the chicken gut microbiome revealed by metagenomics and culture.</title>
        <authorList>
            <person name="Gilroy R."/>
            <person name="Ravi A."/>
            <person name="Getino M."/>
            <person name="Pursley I."/>
            <person name="Horton D.L."/>
            <person name="Alikhan N.F."/>
            <person name="Baker D."/>
            <person name="Gharbi K."/>
            <person name="Hall N."/>
            <person name="Watson M."/>
            <person name="Adriaenssens E.M."/>
            <person name="Foster-Nyarko E."/>
            <person name="Jarju S."/>
            <person name="Secka A."/>
            <person name="Antonio M."/>
            <person name="Oren A."/>
            <person name="Chaudhuri R.R."/>
            <person name="La Ragione R."/>
            <person name="Hildebrand F."/>
            <person name="Pallen M.J."/>
        </authorList>
    </citation>
    <scope>NUCLEOTIDE SEQUENCE</scope>
    <source>
        <strain evidence="5">7463</strain>
    </source>
</reference>
<dbReference type="InterPro" id="IPR052174">
    <property type="entry name" value="Flavoredoxin"/>
</dbReference>
<evidence type="ECO:0000313" key="6">
    <source>
        <dbReference type="Proteomes" id="UP000824083"/>
    </source>
</evidence>
<feature type="domain" description="Flavin reductase like" evidence="4">
    <location>
        <begin position="15"/>
        <end position="162"/>
    </location>
</feature>